<accession>A0A6V8ML23</accession>
<dbReference type="AlphaFoldDB" id="A0A6V8ML23"/>
<evidence type="ECO:0000256" key="6">
    <source>
        <dbReference type="ARBA" id="ARBA00038076"/>
    </source>
</evidence>
<evidence type="ECO:0000256" key="3">
    <source>
        <dbReference type="ARBA" id="ARBA00022692"/>
    </source>
</evidence>
<feature type="domain" description="ABC3 transporter permease C-terminal" evidence="8">
    <location>
        <begin position="290"/>
        <end position="402"/>
    </location>
</feature>
<evidence type="ECO:0000259" key="9">
    <source>
        <dbReference type="Pfam" id="PF12704"/>
    </source>
</evidence>
<dbReference type="EMBL" id="BLXX01000010">
    <property type="protein sequence ID" value="GFO60720.1"/>
    <property type="molecule type" value="Genomic_DNA"/>
</dbReference>
<feature type="domain" description="MacB-like periplasmic core" evidence="9">
    <location>
        <begin position="18"/>
        <end position="219"/>
    </location>
</feature>
<feature type="transmembrane region" description="Helical" evidence="7">
    <location>
        <begin position="332"/>
        <end position="353"/>
    </location>
</feature>
<comment type="caution">
    <text evidence="10">The sequence shown here is derived from an EMBL/GenBank/DDBJ whole genome shotgun (WGS) entry which is preliminary data.</text>
</comment>
<evidence type="ECO:0000256" key="5">
    <source>
        <dbReference type="ARBA" id="ARBA00023136"/>
    </source>
</evidence>
<protein>
    <submittedName>
        <fullName evidence="10">ABC transporter permease</fullName>
    </submittedName>
</protein>
<evidence type="ECO:0000256" key="2">
    <source>
        <dbReference type="ARBA" id="ARBA00022475"/>
    </source>
</evidence>
<dbReference type="InterPro" id="IPR025857">
    <property type="entry name" value="MacB_PCD"/>
</dbReference>
<name>A0A6V8ML23_9BACT</name>
<dbReference type="Pfam" id="PF12704">
    <property type="entry name" value="MacB_PCD"/>
    <property type="match status" value="1"/>
</dbReference>
<comment type="similarity">
    <text evidence="6">Belongs to the ABC-4 integral membrane protein family.</text>
</comment>
<gene>
    <name evidence="10" type="ORF">GMST_30450</name>
</gene>
<organism evidence="10 11">
    <name type="scientific">Geomonas silvestris</name>
    <dbReference type="NCBI Taxonomy" id="2740184"/>
    <lineage>
        <taxon>Bacteria</taxon>
        <taxon>Pseudomonadati</taxon>
        <taxon>Thermodesulfobacteriota</taxon>
        <taxon>Desulfuromonadia</taxon>
        <taxon>Geobacterales</taxon>
        <taxon>Geobacteraceae</taxon>
        <taxon>Geomonas</taxon>
    </lineage>
</organism>
<dbReference type="GO" id="GO:0022857">
    <property type="term" value="F:transmembrane transporter activity"/>
    <property type="evidence" value="ECO:0007669"/>
    <property type="project" value="TreeGrafter"/>
</dbReference>
<dbReference type="PANTHER" id="PTHR30572:SF4">
    <property type="entry name" value="ABC TRANSPORTER PERMEASE YTRF"/>
    <property type="match status" value="1"/>
</dbReference>
<evidence type="ECO:0000259" key="8">
    <source>
        <dbReference type="Pfam" id="PF02687"/>
    </source>
</evidence>
<keyword evidence="3 7" id="KW-0812">Transmembrane</keyword>
<keyword evidence="2" id="KW-1003">Cell membrane</keyword>
<dbReference type="InterPro" id="IPR050250">
    <property type="entry name" value="Macrolide_Exporter_MacB"/>
</dbReference>
<dbReference type="Pfam" id="PF02687">
    <property type="entry name" value="FtsX"/>
    <property type="match status" value="1"/>
</dbReference>
<evidence type="ECO:0000256" key="1">
    <source>
        <dbReference type="ARBA" id="ARBA00004651"/>
    </source>
</evidence>
<proteinExistence type="inferred from homology"/>
<evidence type="ECO:0000313" key="11">
    <source>
        <dbReference type="Proteomes" id="UP000556026"/>
    </source>
</evidence>
<dbReference type="PANTHER" id="PTHR30572">
    <property type="entry name" value="MEMBRANE COMPONENT OF TRANSPORTER-RELATED"/>
    <property type="match status" value="1"/>
</dbReference>
<feature type="transmembrane region" description="Helical" evidence="7">
    <location>
        <begin position="286"/>
        <end position="311"/>
    </location>
</feature>
<keyword evidence="4 7" id="KW-1133">Transmembrane helix</keyword>
<keyword evidence="5 7" id="KW-0472">Membrane</keyword>
<dbReference type="GO" id="GO:0005886">
    <property type="term" value="C:plasma membrane"/>
    <property type="evidence" value="ECO:0007669"/>
    <property type="project" value="UniProtKB-SubCell"/>
</dbReference>
<reference evidence="11" key="1">
    <citation type="submission" date="2020-06" db="EMBL/GenBank/DDBJ databases">
        <title>Draft genomic sequence of Geomonas sp. Red330.</title>
        <authorList>
            <person name="Itoh H."/>
            <person name="Zhenxing X."/>
            <person name="Ushijima N."/>
            <person name="Masuda Y."/>
            <person name="Shiratori Y."/>
            <person name="Senoo K."/>
        </authorList>
    </citation>
    <scope>NUCLEOTIDE SEQUENCE [LARGE SCALE GENOMIC DNA]</scope>
    <source>
        <strain evidence="11">Red330</strain>
    </source>
</reference>
<dbReference type="InterPro" id="IPR003838">
    <property type="entry name" value="ABC3_permease_C"/>
</dbReference>
<keyword evidence="11" id="KW-1185">Reference proteome</keyword>
<dbReference type="Proteomes" id="UP000556026">
    <property type="component" value="Unassembled WGS sequence"/>
</dbReference>
<evidence type="ECO:0000256" key="7">
    <source>
        <dbReference type="SAM" id="Phobius"/>
    </source>
</evidence>
<sequence length="409" mass="43944">MLIRILKNSFLKRPKPVLLVLLSITMGAAVATAFLGIAGEVSHKMALELRSYGANILLEPTALEGGGFLREDDLPKIKTVFWKYNITGFTPYLFGVADLNAAGRRERSVVTGTWFSKELQVPGEESTEQGIKGMAPWWDLKGRWPEAADEAILGAALARRLKLDQGSEVAATVRGTVQRLKVCGVVTTGGFEEEQLFAPLVTVQQLLGQQGKVSRVLVSALTVPMDDFGRKDPSTMTKDEYEKWYCTAYVTSVAKNVEEVMSGSRAKPIWQIASAEGALLTKLNAVMLLLTLLALGASATAVSTSLMASMAERSPEIALMKAMGADRFQVSAIFLGEVLIISVVGGFVGYLIGNQLAALISHTVFNSSIASPLWLIPMAIGSAFLVACAGSIAPLRRALLIEPVRVLKG</sequence>
<comment type="subcellular location">
    <subcellularLocation>
        <location evidence="1">Cell membrane</location>
        <topology evidence="1">Multi-pass membrane protein</topology>
    </subcellularLocation>
</comment>
<dbReference type="RefSeq" id="WP_183355535.1">
    <property type="nucleotide sequence ID" value="NZ_BLXX01000010.1"/>
</dbReference>
<evidence type="ECO:0000313" key="10">
    <source>
        <dbReference type="EMBL" id="GFO60720.1"/>
    </source>
</evidence>
<evidence type="ECO:0000256" key="4">
    <source>
        <dbReference type="ARBA" id="ARBA00022989"/>
    </source>
</evidence>
<feature type="transmembrane region" description="Helical" evidence="7">
    <location>
        <begin position="373"/>
        <end position="395"/>
    </location>
</feature>